<keyword evidence="2" id="KW-1185">Reference proteome</keyword>
<dbReference type="AlphaFoldDB" id="A0AAV8ZNR0"/>
<gene>
    <name evidence="1" type="ORF">NQ314_002964</name>
</gene>
<evidence type="ECO:0000313" key="2">
    <source>
        <dbReference type="Proteomes" id="UP001162156"/>
    </source>
</evidence>
<accession>A0AAV8ZNR0</accession>
<name>A0AAV8ZNR0_9CUCU</name>
<protein>
    <submittedName>
        <fullName evidence="1">Uncharacterized protein</fullName>
    </submittedName>
</protein>
<evidence type="ECO:0000313" key="1">
    <source>
        <dbReference type="EMBL" id="KAJ8967291.1"/>
    </source>
</evidence>
<dbReference type="EMBL" id="JANEYF010000878">
    <property type="protein sequence ID" value="KAJ8967291.1"/>
    <property type="molecule type" value="Genomic_DNA"/>
</dbReference>
<organism evidence="1 2">
    <name type="scientific">Rhamnusium bicolor</name>
    <dbReference type="NCBI Taxonomy" id="1586634"/>
    <lineage>
        <taxon>Eukaryota</taxon>
        <taxon>Metazoa</taxon>
        <taxon>Ecdysozoa</taxon>
        <taxon>Arthropoda</taxon>
        <taxon>Hexapoda</taxon>
        <taxon>Insecta</taxon>
        <taxon>Pterygota</taxon>
        <taxon>Neoptera</taxon>
        <taxon>Endopterygota</taxon>
        <taxon>Coleoptera</taxon>
        <taxon>Polyphaga</taxon>
        <taxon>Cucujiformia</taxon>
        <taxon>Chrysomeloidea</taxon>
        <taxon>Cerambycidae</taxon>
        <taxon>Lepturinae</taxon>
        <taxon>Rhagiini</taxon>
        <taxon>Rhamnusium</taxon>
    </lineage>
</organism>
<sequence>MTDEEFLGKLIRGTDVLGDRKAEEFKIVKRVTCRNPWKENIVLRVGLDLFKLLAKRGKVEIDCE</sequence>
<dbReference type="Proteomes" id="UP001162156">
    <property type="component" value="Unassembled WGS sequence"/>
</dbReference>
<proteinExistence type="predicted"/>
<comment type="caution">
    <text evidence="1">The sequence shown here is derived from an EMBL/GenBank/DDBJ whole genome shotgun (WGS) entry which is preliminary data.</text>
</comment>
<reference evidence="1" key="1">
    <citation type="journal article" date="2023" name="Insect Mol. Biol.">
        <title>Genome sequencing provides insights into the evolution of gene families encoding plant cell wall-degrading enzymes in longhorned beetles.</title>
        <authorList>
            <person name="Shin N.R."/>
            <person name="Okamura Y."/>
            <person name="Kirsch R."/>
            <person name="Pauchet Y."/>
        </authorList>
    </citation>
    <scope>NUCLEOTIDE SEQUENCE</scope>
    <source>
        <strain evidence="1">RBIC_L_NR</strain>
    </source>
</reference>